<comment type="caution">
    <text evidence="1">The sequence shown here is derived from an EMBL/GenBank/DDBJ whole genome shotgun (WGS) entry which is preliminary data.</text>
</comment>
<evidence type="ECO:0000313" key="1">
    <source>
        <dbReference type="EMBL" id="OGZ69613.1"/>
    </source>
</evidence>
<organism evidence="1 2">
    <name type="scientific">Candidatus Staskawiczbacteria bacterium RIFCSPHIGHO2_12_FULL_38_11</name>
    <dbReference type="NCBI Taxonomy" id="1802209"/>
    <lineage>
        <taxon>Bacteria</taxon>
        <taxon>Candidatus Staskawicziibacteriota</taxon>
    </lineage>
</organism>
<gene>
    <name evidence="1" type="ORF">A3F47_02465</name>
</gene>
<dbReference type="InterPro" id="IPR043731">
    <property type="entry name" value="DUF5674"/>
</dbReference>
<dbReference type="AlphaFoldDB" id="A0A1G2I4B6"/>
<name>A0A1G2I4B6_9BACT</name>
<protein>
    <submittedName>
        <fullName evidence="1">Uncharacterized protein</fullName>
    </submittedName>
</protein>
<dbReference type="EMBL" id="MHOV01000031">
    <property type="protein sequence ID" value="OGZ69613.1"/>
    <property type="molecule type" value="Genomic_DNA"/>
</dbReference>
<proteinExistence type="predicted"/>
<dbReference type="Pfam" id="PF18924">
    <property type="entry name" value="DUF5674"/>
    <property type="match status" value="1"/>
</dbReference>
<evidence type="ECO:0000313" key="2">
    <source>
        <dbReference type="Proteomes" id="UP000179214"/>
    </source>
</evidence>
<sequence length="113" mass="12666">MKIINDNIGVAELKEMAKSFNGVFVKAVVDVEKKIMAVDAELHMDLANLLFEQEASEPKNVWGINLYPEKTGEDFIEFDSMVNIKPGLGNKTRSVDSIEIQEKIKEVVKNLIA</sequence>
<dbReference type="Proteomes" id="UP000179214">
    <property type="component" value="Unassembled WGS sequence"/>
</dbReference>
<accession>A0A1G2I4B6</accession>
<reference evidence="1 2" key="1">
    <citation type="journal article" date="2016" name="Nat. Commun.">
        <title>Thousands of microbial genomes shed light on interconnected biogeochemical processes in an aquifer system.</title>
        <authorList>
            <person name="Anantharaman K."/>
            <person name="Brown C.T."/>
            <person name="Hug L.A."/>
            <person name="Sharon I."/>
            <person name="Castelle C.J."/>
            <person name="Probst A.J."/>
            <person name="Thomas B.C."/>
            <person name="Singh A."/>
            <person name="Wilkins M.J."/>
            <person name="Karaoz U."/>
            <person name="Brodie E.L."/>
            <person name="Williams K.H."/>
            <person name="Hubbard S.S."/>
            <person name="Banfield J.F."/>
        </authorList>
    </citation>
    <scope>NUCLEOTIDE SEQUENCE [LARGE SCALE GENOMIC DNA]</scope>
</reference>